<feature type="chain" id="PRO_5025380060" evidence="2">
    <location>
        <begin position="33"/>
        <end position="255"/>
    </location>
</feature>
<dbReference type="EMBL" id="ML996574">
    <property type="protein sequence ID" value="KAF2757256.1"/>
    <property type="molecule type" value="Genomic_DNA"/>
</dbReference>
<dbReference type="PRINTS" id="PR00837">
    <property type="entry name" value="V5TPXLIKE"/>
</dbReference>
<dbReference type="InterPro" id="IPR035940">
    <property type="entry name" value="CAP_sf"/>
</dbReference>
<reference evidence="4" key="1">
    <citation type="journal article" date="2020" name="Stud. Mycol.">
        <title>101 Dothideomycetes genomes: a test case for predicting lifestyles and emergence of pathogens.</title>
        <authorList>
            <person name="Haridas S."/>
            <person name="Albert R."/>
            <person name="Binder M."/>
            <person name="Bloem J."/>
            <person name="Labutti K."/>
            <person name="Salamov A."/>
            <person name="Andreopoulos B."/>
            <person name="Baker S."/>
            <person name="Barry K."/>
            <person name="Bills G."/>
            <person name="Bluhm B."/>
            <person name="Cannon C."/>
            <person name="Castanera R."/>
            <person name="Culley D."/>
            <person name="Daum C."/>
            <person name="Ezra D."/>
            <person name="Gonzalez J."/>
            <person name="Henrissat B."/>
            <person name="Kuo A."/>
            <person name="Liang C."/>
            <person name="Lipzen A."/>
            <person name="Lutzoni F."/>
            <person name="Magnuson J."/>
            <person name="Mondo S."/>
            <person name="Nolan M."/>
            <person name="Ohm R."/>
            <person name="Pangilinan J."/>
            <person name="Park H.-J."/>
            <person name="Ramirez L."/>
            <person name="Alfaro M."/>
            <person name="Sun H."/>
            <person name="Tritt A."/>
            <person name="Yoshinaga Y."/>
            <person name="Zwiers L.-H."/>
            <person name="Turgeon B."/>
            <person name="Goodwin S."/>
            <person name="Spatafora J."/>
            <person name="Crous P."/>
            <person name="Grigoriev I."/>
        </authorList>
    </citation>
    <scope>NUCLEOTIDE SEQUENCE</scope>
    <source>
        <strain evidence="4">CBS 121739</strain>
    </source>
</reference>
<dbReference type="InterPro" id="IPR014044">
    <property type="entry name" value="CAP_dom"/>
</dbReference>
<keyword evidence="5" id="KW-1185">Reference proteome</keyword>
<feature type="compositionally biased region" description="Low complexity" evidence="1">
    <location>
        <begin position="199"/>
        <end position="214"/>
    </location>
</feature>
<dbReference type="InterPro" id="IPR001283">
    <property type="entry name" value="CRISP-related"/>
</dbReference>
<evidence type="ECO:0000313" key="5">
    <source>
        <dbReference type="Proteomes" id="UP000799437"/>
    </source>
</evidence>
<dbReference type="SMART" id="SM00198">
    <property type="entry name" value="SCP"/>
    <property type="match status" value="1"/>
</dbReference>
<dbReference type="Pfam" id="PF00188">
    <property type="entry name" value="CAP"/>
    <property type="match status" value="1"/>
</dbReference>
<dbReference type="SUPFAM" id="SSF55797">
    <property type="entry name" value="PR-1-like"/>
    <property type="match status" value="1"/>
</dbReference>
<name>A0A6A6W5M8_9PEZI</name>
<dbReference type="OrthoDB" id="337038at2759"/>
<dbReference type="RefSeq" id="XP_033599707.1">
    <property type="nucleotide sequence ID" value="XM_033748290.1"/>
</dbReference>
<feature type="domain" description="SCP" evidence="3">
    <location>
        <begin position="50"/>
        <end position="186"/>
    </location>
</feature>
<sequence>MIYPKQPPILLLHLILLAATLLLTLHTQVVIAQQTTPSWTLFSDDDDDGTFHAVVLNSTNTYRHQHAAPPLAWNTSLADAAAAWADRCVWGHSSGPTGENLATGYPSPTAAIDSWAAERAAYEFAKGDFEAATGHFTQLVWLDTTSVGCARRDCGDDEGREDRDGQQRAWNWFFVCEYYPAGNVLGRFVENVHVQVNSDAGPSATPTGTGTDSGEMPVETASGAGHGGGYGDTRAGWWVGAVAAVVYEAVREMDG</sequence>
<feature type="region of interest" description="Disordered" evidence="1">
    <location>
        <begin position="198"/>
        <end position="227"/>
    </location>
</feature>
<dbReference type="Proteomes" id="UP000799437">
    <property type="component" value="Unassembled WGS sequence"/>
</dbReference>
<accession>A0A6A6W5M8</accession>
<organism evidence="4 5">
    <name type="scientific">Pseudovirgaria hyperparasitica</name>
    <dbReference type="NCBI Taxonomy" id="470096"/>
    <lineage>
        <taxon>Eukaryota</taxon>
        <taxon>Fungi</taxon>
        <taxon>Dikarya</taxon>
        <taxon>Ascomycota</taxon>
        <taxon>Pezizomycotina</taxon>
        <taxon>Dothideomycetes</taxon>
        <taxon>Dothideomycetes incertae sedis</taxon>
        <taxon>Acrospermales</taxon>
        <taxon>Acrospermaceae</taxon>
        <taxon>Pseudovirgaria</taxon>
    </lineage>
</organism>
<keyword evidence="2" id="KW-0732">Signal</keyword>
<dbReference type="PROSITE" id="PS01009">
    <property type="entry name" value="CRISP_1"/>
    <property type="match status" value="1"/>
</dbReference>
<dbReference type="InterPro" id="IPR018244">
    <property type="entry name" value="Allrgn_V5/Tpx1_CS"/>
</dbReference>
<gene>
    <name evidence="4" type="ORF">EJ05DRAFT_511972</name>
</gene>
<dbReference type="PANTHER" id="PTHR10334">
    <property type="entry name" value="CYSTEINE-RICH SECRETORY PROTEIN-RELATED"/>
    <property type="match status" value="1"/>
</dbReference>
<dbReference type="AlphaFoldDB" id="A0A6A6W5M8"/>
<evidence type="ECO:0000313" key="4">
    <source>
        <dbReference type="EMBL" id="KAF2757256.1"/>
    </source>
</evidence>
<dbReference type="GeneID" id="54489344"/>
<proteinExistence type="predicted"/>
<evidence type="ECO:0000259" key="3">
    <source>
        <dbReference type="SMART" id="SM00198"/>
    </source>
</evidence>
<protein>
    <submittedName>
        <fullName evidence="4">PR-1-like protein</fullName>
    </submittedName>
</protein>
<feature type="signal peptide" evidence="2">
    <location>
        <begin position="1"/>
        <end position="32"/>
    </location>
</feature>
<dbReference type="Gene3D" id="3.40.33.10">
    <property type="entry name" value="CAP"/>
    <property type="match status" value="1"/>
</dbReference>
<evidence type="ECO:0000256" key="1">
    <source>
        <dbReference type="SAM" id="MobiDB-lite"/>
    </source>
</evidence>
<dbReference type="GO" id="GO:0005576">
    <property type="term" value="C:extracellular region"/>
    <property type="evidence" value="ECO:0007669"/>
    <property type="project" value="InterPro"/>
</dbReference>
<evidence type="ECO:0000256" key="2">
    <source>
        <dbReference type="SAM" id="SignalP"/>
    </source>
</evidence>